<dbReference type="PANTHER" id="PTHR43643">
    <property type="entry name" value="HISTIDINOL-PHOSPHATE AMINOTRANSFERASE 2"/>
    <property type="match status" value="1"/>
</dbReference>
<evidence type="ECO:0000256" key="7">
    <source>
        <dbReference type="ARBA" id="ARBA00022898"/>
    </source>
</evidence>
<dbReference type="InterPro" id="IPR004839">
    <property type="entry name" value="Aminotransferase_I/II_large"/>
</dbReference>
<dbReference type="InterPro" id="IPR050106">
    <property type="entry name" value="HistidinolP_aminotransfase"/>
</dbReference>
<comment type="cofactor">
    <cofactor evidence="1 9">
        <name>pyridoxal 5'-phosphate</name>
        <dbReference type="ChEBI" id="CHEBI:597326"/>
    </cofactor>
</comment>
<dbReference type="Gene3D" id="3.40.640.10">
    <property type="entry name" value="Type I PLP-dependent aspartate aminotransferase-like (Major domain)"/>
    <property type="match status" value="1"/>
</dbReference>
<dbReference type="Gene3D" id="3.90.1150.10">
    <property type="entry name" value="Aspartate Aminotransferase, domain 1"/>
    <property type="match status" value="1"/>
</dbReference>
<dbReference type="GO" id="GO:0000105">
    <property type="term" value="P:L-histidine biosynthetic process"/>
    <property type="evidence" value="ECO:0007669"/>
    <property type="project" value="UniProtKB-UniRule"/>
</dbReference>
<gene>
    <name evidence="9" type="primary">hisC</name>
    <name evidence="11" type="ORF">SAMN05216200_102436</name>
</gene>
<dbReference type="PANTHER" id="PTHR43643:SF3">
    <property type="entry name" value="HISTIDINOL-PHOSPHATE AMINOTRANSFERASE"/>
    <property type="match status" value="1"/>
</dbReference>
<comment type="pathway">
    <text evidence="2 9">Amino-acid biosynthesis; L-histidine biosynthesis; L-histidine from 5-phospho-alpha-D-ribose 1-diphosphate: step 7/9.</text>
</comment>
<dbReference type="Proteomes" id="UP000184066">
    <property type="component" value="Unassembled WGS sequence"/>
</dbReference>
<evidence type="ECO:0000259" key="10">
    <source>
        <dbReference type="Pfam" id="PF00155"/>
    </source>
</evidence>
<name>A0A1M7SHN5_9RHOB</name>
<dbReference type="InterPro" id="IPR015421">
    <property type="entry name" value="PyrdxlP-dep_Trfase_major"/>
</dbReference>
<dbReference type="GO" id="GO:0030170">
    <property type="term" value="F:pyridoxal phosphate binding"/>
    <property type="evidence" value="ECO:0007669"/>
    <property type="project" value="InterPro"/>
</dbReference>
<protein>
    <recommendedName>
        <fullName evidence="9">Histidinol-phosphate aminotransferase</fullName>
        <ecNumber evidence="9">2.6.1.9</ecNumber>
    </recommendedName>
    <alternativeName>
        <fullName evidence="9">Imidazole acetol-phosphate transaminase</fullName>
    </alternativeName>
</protein>
<keyword evidence="6 9" id="KW-0808">Transferase</keyword>
<dbReference type="AlphaFoldDB" id="A0A1M7SHN5"/>
<proteinExistence type="inferred from homology"/>
<comment type="catalytic activity">
    <reaction evidence="8 9">
        <text>L-histidinol phosphate + 2-oxoglutarate = 3-(imidazol-4-yl)-2-oxopropyl phosphate + L-glutamate</text>
        <dbReference type="Rhea" id="RHEA:23744"/>
        <dbReference type="ChEBI" id="CHEBI:16810"/>
        <dbReference type="ChEBI" id="CHEBI:29985"/>
        <dbReference type="ChEBI" id="CHEBI:57766"/>
        <dbReference type="ChEBI" id="CHEBI:57980"/>
        <dbReference type="EC" id="2.6.1.9"/>
    </reaction>
</comment>
<dbReference type="SUPFAM" id="SSF53383">
    <property type="entry name" value="PLP-dependent transferases"/>
    <property type="match status" value="1"/>
</dbReference>
<dbReference type="EC" id="2.6.1.9" evidence="9"/>
<keyword evidence="9" id="KW-0368">Histidine biosynthesis</keyword>
<dbReference type="GO" id="GO:0004400">
    <property type="term" value="F:histidinol-phosphate transaminase activity"/>
    <property type="evidence" value="ECO:0007669"/>
    <property type="project" value="UniProtKB-UniRule"/>
</dbReference>
<accession>A0A1M7SHN5</accession>
<sequence>MTKPHPVIKPQPGILSIAPYVGGESAVPGANRAIKLSSNENPYGPSPRAVAAYAAAADRLAIYPDGGHARLRAAIAEVEGLEPERIICGAGSDEIISMLCQAYAGPGDEVLHTEHGFGMYRISALAAGATPVEAPEKDMRTDVDALLAACTERTRLIFVANPNNPTGTLVGADEIARLARLKPARALLVLDGAYAEYVRAPGYDAGARLARMRDDVVMTRTFSKIHGLAALRIGWAYAPDHVIDALDRIRGPFNLSTPALEAGEAAIRDLEWRETCALRNEVWRDWLAKRLAAAGMPCLPSEGNFLLAHVGAGRVERMDAFFKARGVILRKVAGYKLPEHIRITVGDEEACRLVAELAARFAREDQEGSA</sequence>
<dbReference type="HAMAP" id="MF_01023">
    <property type="entry name" value="HisC_aminotrans_2"/>
    <property type="match status" value="1"/>
</dbReference>
<feature type="domain" description="Aminotransferase class I/classII large" evidence="10">
    <location>
        <begin position="34"/>
        <end position="355"/>
    </location>
</feature>
<dbReference type="Pfam" id="PF00155">
    <property type="entry name" value="Aminotran_1_2"/>
    <property type="match status" value="1"/>
</dbReference>
<evidence type="ECO:0000256" key="4">
    <source>
        <dbReference type="ARBA" id="ARBA00011738"/>
    </source>
</evidence>
<dbReference type="InterPro" id="IPR015422">
    <property type="entry name" value="PyrdxlP-dep_Trfase_small"/>
</dbReference>
<organism evidence="11 12">
    <name type="scientific">Oceanicella actignis</name>
    <dbReference type="NCBI Taxonomy" id="1189325"/>
    <lineage>
        <taxon>Bacteria</taxon>
        <taxon>Pseudomonadati</taxon>
        <taxon>Pseudomonadota</taxon>
        <taxon>Alphaproteobacteria</taxon>
        <taxon>Rhodobacterales</taxon>
        <taxon>Paracoccaceae</taxon>
        <taxon>Oceanicella</taxon>
    </lineage>
</organism>
<dbReference type="InterPro" id="IPR005861">
    <property type="entry name" value="HisP_aminotrans"/>
</dbReference>
<keyword evidence="5 9" id="KW-0032">Aminotransferase</keyword>
<keyword evidence="7 9" id="KW-0663">Pyridoxal phosphate</keyword>
<evidence type="ECO:0000256" key="3">
    <source>
        <dbReference type="ARBA" id="ARBA00007970"/>
    </source>
</evidence>
<keyword evidence="9" id="KW-0028">Amino-acid biosynthesis</keyword>
<evidence type="ECO:0000256" key="9">
    <source>
        <dbReference type="HAMAP-Rule" id="MF_01023"/>
    </source>
</evidence>
<dbReference type="UniPathway" id="UPA00031">
    <property type="reaction ID" value="UER00012"/>
</dbReference>
<dbReference type="NCBIfam" id="TIGR01141">
    <property type="entry name" value="hisC"/>
    <property type="match status" value="1"/>
</dbReference>
<evidence type="ECO:0000256" key="5">
    <source>
        <dbReference type="ARBA" id="ARBA00022576"/>
    </source>
</evidence>
<dbReference type="OrthoDB" id="9809616at2"/>
<keyword evidence="12" id="KW-1185">Reference proteome</keyword>
<reference evidence="11 12" key="1">
    <citation type="submission" date="2016-12" db="EMBL/GenBank/DDBJ databases">
        <authorList>
            <person name="Song W.-J."/>
            <person name="Kurnit D.M."/>
        </authorList>
    </citation>
    <scope>NUCLEOTIDE SEQUENCE [LARGE SCALE GENOMIC DNA]</scope>
    <source>
        <strain evidence="11 12">CGMCC 1.10808</strain>
    </source>
</reference>
<evidence type="ECO:0000256" key="1">
    <source>
        <dbReference type="ARBA" id="ARBA00001933"/>
    </source>
</evidence>
<evidence type="ECO:0000256" key="6">
    <source>
        <dbReference type="ARBA" id="ARBA00022679"/>
    </source>
</evidence>
<evidence type="ECO:0000256" key="2">
    <source>
        <dbReference type="ARBA" id="ARBA00005011"/>
    </source>
</evidence>
<evidence type="ECO:0000256" key="8">
    <source>
        <dbReference type="ARBA" id="ARBA00047481"/>
    </source>
</evidence>
<evidence type="ECO:0000313" key="11">
    <source>
        <dbReference type="EMBL" id="SHN57954.1"/>
    </source>
</evidence>
<dbReference type="EMBL" id="FRDL01000002">
    <property type="protein sequence ID" value="SHN57954.1"/>
    <property type="molecule type" value="Genomic_DNA"/>
</dbReference>
<comment type="similarity">
    <text evidence="3 9">Belongs to the class-II pyridoxal-phosphate-dependent aminotransferase family. Histidinol-phosphate aminotransferase subfamily.</text>
</comment>
<feature type="modified residue" description="N6-(pyridoxal phosphate)lysine" evidence="9">
    <location>
        <position position="224"/>
    </location>
</feature>
<dbReference type="CDD" id="cd00609">
    <property type="entry name" value="AAT_like"/>
    <property type="match status" value="1"/>
</dbReference>
<comment type="subunit">
    <text evidence="4 9">Homodimer.</text>
</comment>
<dbReference type="InterPro" id="IPR015424">
    <property type="entry name" value="PyrdxlP-dep_Trfase"/>
</dbReference>
<evidence type="ECO:0000313" key="12">
    <source>
        <dbReference type="Proteomes" id="UP000184066"/>
    </source>
</evidence>
<dbReference type="RefSeq" id="WP_072746478.1">
    <property type="nucleotide sequence ID" value="NZ_FOHL01000003.1"/>
</dbReference>
<dbReference type="STRING" id="1189325.SAMN04488119_10373"/>